<accession>A0ABX8JGR9</accession>
<dbReference type="Pfam" id="PF00534">
    <property type="entry name" value="Glycos_transf_1"/>
    <property type="match status" value="1"/>
</dbReference>
<dbReference type="EMBL" id="CP076724">
    <property type="protein sequence ID" value="QWV95844.1"/>
    <property type="molecule type" value="Genomic_DNA"/>
</dbReference>
<dbReference type="PANTHER" id="PTHR12526:SF630">
    <property type="entry name" value="GLYCOSYLTRANSFERASE"/>
    <property type="match status" value="1"/>
</dbReference>
<evidence type="ECO:0000313" key="3">
    <source>
        <dbReference type="EMBL" id="QWV95844.1"/>
    </source>
</evidence>
<dbReference type="EC" id="2.4.-.-" evidence="3"/>
<dbReference type="Pfam" id="PF13439">
    <property type="entry name" value="Glyco_transf_4"/>
    <property type="match status" value="1"/>
</dbReference>
<keyword evidence="3" id="KW-0328">Glycosyltransferase</keyword>
<keyword evidence="3" id="KW-0808">Transferase</keyword>
<keyword evidence="4" id="KW-1185">Reference proteome</keyword>
<reference evidence="3 4" key="1">
    <citation type="submission" date="2021-06" db="EMBL/GenBank/DDBJ databases">
        <title>Gemonas diversity in paddy soil.</title>
        <authorList>
            <person name="Liu G."/>
        </authorList>
    </citation>
    <scope>NUCLEOTIDE SEQUENCE [LARGE SCALE GENOMIC DNA]</scope>
    <source>
        <strain evidence="3 4">RG29</strain>
    </source>
</reference>
<sequence>MRPKRRLRIVFILDDFRGPSGGGTEVQFINLINSLSRDETDPQVVVLRETSYTRNLKDYPFKISCLDIEKIFSVKALAAMLSFSRQLRSEKVDVVHIFFNDASILAPLFAKLGGGRVVSSRRDMGFWYTPAKLACLFLSNLFVDGMVANSNAVKVNVNQRERYPLARVHVIYNGIDMGRFAAARGGGLRASLGLGAGDAIVGMVANLDGIKRHQDLIRAFHLVAGEFPAAHLVLAGHGPEESSLRKLAGELGMTSRVRFLGSVGDVLPVIADLDVAVLCSESEGLSNAIIECMGCGKPVICTRTGGNPELVAEGVNGYLVDVGDVTGLAEKLRLLLSQRDHARELGQNGARLFADRFSIKKMADEHLALYRRLVQGGGGRG</sequence>
<protein>
    <submittedName>
        <fullName evidence="3">Glycosyltransferase</fullName>
        <ecNumber evidence="3">2.4.-.-</ecNumber>
    </submittedName>
</protein>
<dbReference type="Proteomes" id="UP000683493">
    <property type="component" value="Chromosome"/>
</dbReference>
<feature type="domain" description="Glycosyltransferase subfamily 4-like N-terminal" evidence="2">
    <location>
        <begin position="22"/>
        <end position="177"/>
    </location>
</feature>
<evidence type="ECO:0000259" key="2">
    <source>
        <dbReference type="Pfam" id="PF13439"/>
    </source>
</evidence>
<evidence type="ECO:0000313" key="4">
    <source>
        <dbReference type="Proteomes" id="UP000683493"/>
    </source>
</evidence>
<gene>
    <name evidence="3" type="ORF">KP005_10595</name>
</gene>
<evidence type="ECO:0000259" key="1">
    <source>
        <dbReference type="Pfam" id="PF00534"/>
    </source>
</evidence>
<proteinExistence type="predicted"/>
<feature type="domain" description="Glycosyl transferase family 1" evidence="1">
    <location>
        <begin position="189"/>
        <end position="350"/>
    </location>
</feature>
<organism evidence="3 4">
    <name type="scientific">Geomonas diazotrophica</name>
    <dbReference type="NCBI Taxonomy" id="2843197"/>
    <lineage>
        <taxon>Bacteria</taxon>
        <taxon>Pseudomonadati</taxon>
        <taxon>Thermodesulfobacteriota</taxon>
        <taxon>Desulfuromonadia</taxon>
        <taxon>Geobacterales</taxon>
        <taxon>Geobacteraceae</taxon>
        <taxon>Geomonas</taxon>
    </lineage>
</organism>
<dbReference type="InterPro" id="IPR001296">
    <property type="entry name" value="Glyco_trans_1"/>
</dbReference>
<dbReference type="InterPro" id="IPR028098">
    <property type="entry name" value="Glyco_trans_4-like_N"/>
</dbReference>
<name>A0ABX8JGR9_9BACT</name>
<dbReference type="PANTHER" id="PTHR12526">
    <property type="entry name" value="GLYCOSYLTRANSFERASE"/>
    <property type="match status" value="1"/>
</dbReference>
<dbReference type="GO" id="GO:0016757">
    <property type="term" value="F:glycosyltransferase activity"/>
    <property type="evidence" value="ECO:0007669"/>
    <property type="project" value="UniProtKB-KW"/>
</dbReference>